<proteinExistence type="predicted"/>
<evidence type="ECO:0000259" key="3">
    <source>
        <dbReference type="PROSITE" id="PS50157"/>
    </source>
</evidence>
<keyword evidence="1" id="KW-0863">Zinc-finger</keyword>
<evidence type="ECO:0000313" key="4">
    <source>
        <dbReference type="EMBL" id="VDL92371.1"/>
    </source>
</evidence>
<name>A0A183SP38_SCHSO</name>
<dbReference type="OrthoDB" id="8197512at2759"/>
<evidence type="ECO:0000256" key="1">
    <source>
        <dbReference type="PROSITE-ProRule" id="PRU00042"/>
    </source>
</evidence>
<keyword evidence="1" id="KW-0862">Zinc</keyword>
<gene>
    <name evidence="4" type="ORF">SSLN_LOCUS5986</name>
</gene>
<feature type="region of interest" description="Disordered" evidence="2">
    <location>
        <begin position="138"/>
        <end position="167"/>
    </location>
</feature>
<dbReference type="PROSITE" id="PS50157">
    <property type="entry name" value="ZINC_FINGER_C2H2_2"/>
    <property type="match status" value="1"/>
</dbReference>
<keyword evidence="1" id="KW-0479">Metal-binding</keyword>
<reference evidence="6" key="1">
    <citation type="submission" date="2016-06" db="UniProtKB">
        <authorList>
            <consortium name="WormBaseParasite"/>
        </authorList>
    </citation>
    <scope>IDENTIFICATION</scope>
</reference>
<accession>A0A183SP38</accession>
<dbReference type="Proteomes" id="UP000275846">
    <property type="component" value="Unassembled WGS sequence"/>
</dbReference>
<dbReference type="InterPro" id="IPR013087">
    <property type="entry name" value="Znf_C2H2_type"/>
</dbReference>
<organism evidence="6">
    <name type="scientific">Schistocephalus solidus</name>
    <name type="common">Tapeworm</name>
    <dbReference type="NCBI Taxonomy" id="70667"/>
    <lineage>
        <taxon>Eukaryota</taxon>
        <taxon>Metazoa</taxon>
        <taxon>Spiralia</taxon>
        <taxon>Lophotrochozoa</taxon>
        <taxon>Platyhelminthes</taxon>
        <taxon>Cestoda</taxon>
        <taxon>Eucestoda</taxon>
        <taxon>Diphyllobothriidea</taxon>
        <taxon>Diphyllobothriidae</taxon>
        <taxon>Schistocephalus</taxon>
    </lineage>
</organism>
<dbReference type="AlphaFoldDB" id="A0A183SP38"/>
<evidence type="ECO:0000256" key="2">
    <source>
        <dbReference type="SAM" id="MobiDB-lite"/>
    </source>
</evidence>
<dbReference type="WBParaSite" id="SSLN_0000617901-mRNA-1">
    <property type="protein sequence ID" value="SSLN_0000617901-mRNA-1"/>
    <property type="gene ID" value="SSLN_0000617901"/>
</dbReference>
<protein>
    <submittedName>
        <fullName evidence="6">C2H2-type domain-containing protein</fullName>
    </submittedName>
</protein>
<feature type="domain" description="C2H2-type" evidence="3">
    <location>
        <begin position="250"/>
        <end position="277"/>
    </location>
</feature>
<sequence>MLRQVQLQWSGPLVRMDDRRLPKRLFYGDVATGARRQGGGDYPNDFSTEMSLRVLAGREVKDYPNDFSTVMSLRVLAGREVKKVPKRLFYGDVATGARRQGGQKRHYKHTLKKYLKQLQIDPATWEDHAQDRLTWRRSVKTGSTIRPTGSPPPSPIKRHEISSAPDQHCQCGPLRTQCTNNPTIPTSTSNSVNPPSDFHNLTPVTNSITPTIIEITSQYSLPIPPTTATTTAFATAAFTTTTKSDGDSLLNCPQCDHTFTSRIGLVGHLPMHRTETGENVLGEPTHSRDRHLHCFHCHRARTHRMGLFGHTWVHDSGIHRNADNTDTPCTPSAPVILTTTATPTTMNDIPPASPDFSCSHCARNLNSRIGLVGHKRIRLMEPGEPVPGALTYS</sequence>
<reference evidence="4 5" key="2">
    <citation type="submission" date="2018-11" db="EMBL/GenBank/DDBJ databases">
        <authorList>
            <consortium name="Pathogen Informatics"/>
        </authorList>
    </citation>
    <scope>NUCLEOTIDE SEQUENCE [LARGE SCALE GENOMIC DNA]</scope>
    <source>
        <strain evidence="4 5">NST_G2</strain>
    </source>
</reference>
<keyword evidence="5" id="KW-1185">Reference proteome</keyword>
<evidence type="ECO:0000313" key="5">
    <source>
        <dbReference type="Proteomes" id="UP000275846"/>
    </source>
</evidence>
<dbReference type="GO" id="GO:0008270">
    <property type="term" value="F:zinc ion binding"/>
    <property type="evidence" value="ECO:0007669"/>
    <property type="project" value="UniProtKB-KW"/>
</dbReference>
<evidence type="ECO:0000313" key="6">
    <source>
        <dbReference type="WBParaSite" id="SSLN_0000617901-mRNA-1"/>
    </source>
</evidence>
<dbReference type="PROSITE" id="PS00028">
    <property type="entry name" value="ZINC_FINGER_C2H2_1"/>
    <property type="match status" value="1"/>
</dbReference>
<dbReference type="EMBL" id="UYSU01033491">
    <property type="protein sequence ID" value="VDL92371.1"/>
    <property type="molecule type" value="Genomic_DNA"/>
</dbReference>